<feature type="compositionally biased region" description="Basic and acidic residues" evidence="1">
    <location>
        <begin position="88"/>
        <end position="100"/>
    </location>
</feature>
<accession>A0AAV1RSH0</accession>
<sequence length="189" mass="21561">MEPSKFFDEIDVDENPQNSVDTVNAKNGSQLTKEVNMPAKDGRHQGMRQGYVPTSAKRVRSQPSSPETAKWKPPMPNLKMKMKNGTDSLERPDKKAKPLDDVTVQAKVETRKNKLPEGFQQVEKGKKQRLQVPVSKLTTLKKASHSNNEHDPMRPQEQGLNKMIVHVIYTYMRIRGTVQDTFSDEKMIM</sequence>
<dbReference type="Proteomes" id="UP001314170">
    <property type="component" value="Unassembled WGS sequence"/>
</dbReference>
<comment type="caution">
    <text evidence="2">The sequence shown here is derived from an EMBL/GenBank/DDBJ whole genome shotgun (WGS) entry which is preliminary data.</text>
</comment>
<evidence type="ECO:0000256" key="1">
    <source>
        <dbReference type="SAM" id="MobiDB-lite"/>
    </source>
</evidence>
<reference evidence="2 3" key="1">
    <citation type="submission" date="2024-01" db="EMBL/GenBank/DDBJ databases">
        <authorList>
            <person name="Waweru B."/>
        </authorList>
    </citation>
    <scope>NUCLEOTIDE SEQUENCE [LARGE SCALE GENOMIC DNA]</scope>
</reference>
<name>A0AAV1RSH0_9ROSI</name>
<gene>
    <name evidence="2" type="ORF">DCAF_LOCUS13489</name>
</gene>
<keyword evidence="3" id="KW-1185">Reference proteome</keyword>
<evidence type="ECO:0000313" key="3">
    <source>
        <dbReference type="Proteomes" id="UP001314170"/>
    </source>
</evidence>
<organism evidence="2 3">
    <name type="scientific">Dovyalis caffra</name>
    <dbReference type="NCBI Taxonomy" id="77055"/>
    <lineage>
        <taxon>Eukaryota</taxon>
        <taxon>Viridiplantae</taxon>
        <taxon>Streptophyta</taxon>
        <taxon>Embryophyta</taxon>
        <taxon>Tracheophyta</taxon>
        <taxon>Spermatophyta</taxon>
        <taxon>Magnoliopsida</taxon>
        <taxon>eudicotyledons</taxon>
        <taxon>Gunneridae</taxon>
        <taxon>Pentapetalae</taxon>
        <taxon>rosids</taxon>
        <taxon>fabids</taxon>
        <taxon>Malpighiales</taxon>
        <taxon>Salicaceae</taxon>
        <taxon>Flacourtieae</taxon>
        <taxon>Dovyalis</taxon>
    </lineage>
</organism>
<dbReference type="AlphaFoldDB" id="A0AAV1RSH0"/>
<proteinExistence type="predicted"/>
<feature type="region of interest" description="Disordered" evidence="1">
    <location>
        <begin position="1"/>
        <end position="100"/>
    </location>
</feature>
<protein>
    <submittedName>
        <fullName evidence="2">Uncharacterized protein</fullName>
    </submittedName>
</protein>
<dbReference type="EMBL" id="CAWUPB010001116">
    <property type="protein sequence ID" value="CAK7338442.1"/>
    <property type="molecule type" value="Genomic_DNA"/>
</dbReference>
<evidence type="ECO:0000313" key="2">
    <source>
        <dbReference type="EMBL" id="CAK7338442.1"/>
    </source>
</evidence>
<feature type="compositionally biased region" description="Polar residues" evidence="1">
    <location>
        <begin position="15"/>
        <end position="33"/>
    </location>
</feature>
<dbReference type="PANTHER" id="PTHR46554">
    <property type="entry name" value="MEDIATOR OF RNA POLYMERASE II TRANSCRIPTION SUBUNIT 26A-RELATED"/>
    <property type="match status" value="1"/>
</dbReference>
<dbReference type="PANTHER" id="PTHR46554:SF5">
    <property type="entry name" value="OS10G0327400 PROTEIN"/>
    <property type="match status" value="1"/>
</dbReference>